<protein>
    <submittedName>
        <fullName evidence="2">Uncharacterized protein</fullName>
    </submittedName>
</protein>
<proteinExistence type="predicted"/>
<accession>A0ABQ4GDB8</accession>
<keyword evidence="1" id="KW-1133">Transmembrane helix</keyword>
<dbReference type="Proteomes" id="UP000660454">
    <property type="component" value="Unassembled WGS sequence"/>
</dbReference>
<keyword evidence="3" id="KW-1185">Reference proteome</keyword>
<evidence type="ECO:0000313" key="3">
    <source>
        <dbReference type="Proteomes" id="UP000660454"/>
    </source>
</evidence>
<gene>
    <name evidence="2" type="ORF">Msi02_02310</name>
</gene>
<evidence type="ECO:0000313" key="2">
    <source>
        <dbReference type="EMBL" id="GIH59414.1"/>
    </source>
</evidence>
<name>A0ABQ4GDB8_9ACTN</name>
<keyword evidence="1" id="KW-0812">Transmembrane</keyword>
<organism evidence="2 3">
    <name type="scientific">Microbispora siamensis</name>
    <dbReference type="NCBI Taxonomy" id="564413"/>
    <lineage>
        <taxon>Bacteria</taxon>
        <taxon>Bacillati</taxon>
        <taxon>Actinomycetota</taxon>
        <taxon>Actinomycetes</taxon>
        <taxon>Streptosporangiales</taxon>
        <taxon>Streptosporangiaceae</taxon>
        <taxon>Microbispora</taxon>
    </lineage>
</organism>
<sequence>MRRESWDLSGILHVNVVQWGSMRPATMCGSVWEPRMNLKKVLTYLAIAFVIFYLFTQPANAAGAVRNLFGGISTGAERLSAFFTSLFSG</sequence>
<feature type="transmembrane region" description="Helical" evidence="1">
    <location>
        <begin position="41"/>
        <end position="59"/>
    </location>
</feature>
<comment type="caution">
    <text evidence="2">The sequence shown here is derived from an EMBL/GenBank/DDBJ whole genome shotgun (WGS) entry which is preliminary data.</text>
</comment>
<reference evidence="2 3" key="1">
    <citation type="submission" date="2021-01" db="EMBL/GenBank/DDBJ databases">
        <title>Whole genome shotgun sequence of Microbispora siamensis NBRC 104113.</title>
        <authorList>
            <person name="Komaki H."/>
            <person name="Tamura T."/>
        </authorList>
    </citation>
    <scope>NUCLEOTIDE SEQUENCE [LARGE SCALE GENOMIC DNA]</scope>
    <source>
        <strain evidence="2 3">NBRC 104113</strain>
    </source>
</reference>
<keyword evidence="1" id="KW-0472">Membrane</keyword>
<dbReference type="EMBL" id="BOOF01000001">
    <property type="protein sequence ID" value="GIH59414.1"/>
    <property type="molecule type" value="Genomic_DNA"/>
</dbReference>
<evidence type="ECO:0000256" key="1">
    <source>
        <dbReference type="SAM" id="Phobius"/>
    </source>
</evidence>